<evidence type="ECO:0000313" key="7">
    <source>
        <dbReference type="EMBL" id="MFD2911952.1"/>
    </source>
</evidence>
<evidence type="ECO:0000256" key="1">
    <source>
        <dbReference type="ARBA" id="ARBA00004196"/>
    </source>
</evidence>
<dbReference type="SUPFAM" id="SSF53850">
    <property type="entry name" value="Periplasmic binding protein-like II"/>
    <property type="match status" value="1"/>
</dbReference>
<accession>A0ABW5ZHB8</accession>
<comment type="similarity">
    <text evidence="2">Belongs to the bacterial solute-binding protein 5 family.</text>
</comment>
<keyword evidence="3" id="KW-0813">Transport</keyword>
<feature type="chain" id="PRO_5046991731" evidence="5">
    <location>
        <begin position="20"/>
        <end position="561"/>
    </location>
</feature>
<evidence type="ECO:0000256" key="3">
    <source>
        <dbReference type="ARBA" id="ARBA00022448"/>
    </source>
</evidence>
<dbReference type="InterPro" id="IPR030678">
    <property type="entry name" value="Peptide/Ni-bd"/>
</dbReference>
<proteinExistence type="inferred from homology"/>
<keyword evidence="4 5" id="KW-0732">Signal</keyword>
<comment type="subcellular location">
    <subcellularLocation>
        <location evidence="1">Cell envelope</location>
    </subcellularLocation>
</comment>
<dbReference type="InterPro" id="IPR039424">
    <property type="entry name" value="SBP_5"/>
</dbReference>
<feature type="signal peptide" evidence="5">
    <location>
        <begin position="1"/>
        <end position="19"/>
    </location>
</feature>
<dbReference type="EMBL" id="JBHUPG010000015">
    <property type="protein sequence ID" value="MFD2911952.1"/>
    <property type="molecule type" value="Genomic_DNA"/>
</dbReference>
<gene>
    <name evidence="7" type="ORF">ACFS5P_08695</name>
</gene>
<dbReference type="Gene3D" id="3.90.76.10">
    <property type="entry name" value="Dipeptide-binding Protein, Domain 1"/>
    <property type="match status" value="1"/>
</dbReference>
<feature type="domain" description="Solute-binding protein family 5" evidence="6">
    <location>
        <begin position="92"/>
        <end position="479"/>
    </location>
</feature>
<keyword evidence="8" id="KW-1185">Reference proteome</keyword>
<evidence type="ECO:0000259" key="6">
    <source>
        <dbReference type="Pfam" id="PF00496"/>
    </source>
</evidence>
<dbReference type="Gene3D" id="3.10.105.10">
    <property type="entry name" value="Dipeptide-binding Protein, Domain 3"/>
    <property type="match status" value="1"/>
</dbReference>
<dbReference type="Proteomes" id="UP001597561">
    <property type="component" value="Unassembled WGS sequence"/>
</dbReference>
<dbReference type="CDD" id="cd08504">
    <property type="entry name" value="PBP2_OppA"/>
    <property type="match status" value="1"/>
</dbReference>
<dbReference type="PANTHER" id="PTHR30290:SF10">
    <property type="entry name" value="PERIPLASMIC OLIGOPEPTIDE-BINDING PROTEIN-RELATED"/>
    <property type="match status" value="1"/>
</dbReference>
<dbReference type="PROSITE" id="PS51257">
    <property type="entry name" value="PROKAR_LIPOPROTEIN"/>
    <property type="match status" value="1"/>
</dbReference>
<dbReference type="RefSeq" id="WP_204730342.1">
    <property type="nucleotide sequence ID" value="NZ_JAFBDK010000016.1"/>
</dbReference>
<reference evidence="8" key="1">
    <citation type="journal article" date="2019" name="Int. J. Syst. Evol. Microbiol.">
        <title>The Global Catalogue of Microorganisms (GCM) 10K type strain sequencing project: providing services to taxonomists for standard genome sequencing and annotation.</title>
        <authorList>
            <consortium name="The Broad Institute Genomics Platform"/>
            <consortium name="The Broad Institute Genome Sequencing Center for Infectious Disease"/>
            <person name="Wu L."/>
            <person name="Ma J."/>
        </authorList>
    </citation>
    <scope>NUCLEOTIDE SEQUENCE [LARGE SCALE GENOMIC DNA]</scope>
    <source>
        <strain evidence="8">KCTC 13528</strain>
    </source>
</reference>
<evidence type="ECO:0000313" key="8">
    <source>
        <dbReference type="Proteomes" id="UP001597561"/>
    </source>
</evidence>
<dbReference type="Pfam" id="PF00496">
    <property type="entry name" value="SBP_bac_5"/>
    <property type="match status" value="1"/>
</dbReference>
<organism evidence="7 8">
    <name type="scientific">Jeotgalibacillus terrae</name>
    <dbReference type="NCBI Taxonomy" id="587735"/>
    <lineage>
        <taxon>Bacteria</taxon>
        <taxon>Bacillati</taxon>
        <taxon>Bacillota</taxon>
        <taxon>Bacilli</taxon>
        <taxon>Bacillales</taxon>
        <taxon>Caryophanaceae</taxon>
        <taxon>Jeotgalibacillus</taxon>
    </lineage>
</organism>
<evidence type="ECO:0000256" key="2">
    <source>
        <dbReference type="ARBA" id="ARBA00005695"/>
    </source>
</evidence>
<comment type="caution">
    <text evidence="7">The sequence shown here is derived from an EMBL/GenBank/DDBJ whole genome shotgun (WGS) entry which is preliminary data.</text>
</comment>
<dbReference type="Gene3D" id="3.40.190.10">
    <property type="entry name" value="Periplasmic binding protein-like II"/>
    <property type="match status" value="1"/>
</dbReference>
<evidence type="ECO:0000256" key="5">
    <source>
        <dbReference type="SAM" id="SignalP"/>
    </source>
</evidence>
<sequence length="561" mass="62457">MRKFSFLLVLTLVASIFLAACYGGDNGSDDAGSDDAGSDDAGSETAGQELRVMESSAIPVMDTIMASDTVSFTTMNNVMEGLYRINADQQEVPALAEGEPEVSEDGKVYTFKIREDAVWSNGDPVTANDFVYAWQRALDPDSGSSYGPYLMEGKIAGASEVFNDGADPSTLGAKAIDEKTLEVTLVKPISYFNSLMAFPTFFPQNQAFVEEQGEDYATSADTILYNGPFVLENWDGSTDGEWVYAKNEDYWDADNVALDKITFNEVKDSQTAVNAYESGEADITTKLSSELVPQYEGDENMVSWLEPTVFWIKMNQTNEALQNENIRRALAMAIDKQSLTDNIFNNGSIPANYAVPKEFVQHPETGADFREANGDMLTYNVEEAQKFWQQGLEELGVDSLELRYLGGDSEAAKTSDEFIKDQLETNLEGLTITLESVPFSVRLERDTALDYDLQMAGWGPDYLDPISFSDLWITDGGNNNMAYSSEEYDRLLKEAETTYANDPVKRWETLQEAERVLLEEDAAIVPIYQRQSNILVNENVNDFTYHFVGPEYSFYPISMGE</sequence>
<dbReference type="PANTHER" id="PTHR30290">
    <property type="entry name" value="PERIPLASMIC BINDING COMPONENT OF ABC TRANSPORTER"/>
    <property type="match status" value="1"/>
</dbReference>
<name>A0ABW5ZHB8_9BACL</name>
<protein>
    <submittedName>
        <fullName evidence="7">Peptide ABC transporter substrate-binding protein</fullName>
    </submittedName>
</protein>
<dbReference type="PIRSF" id="PIRSF002741">
    <property type="entry name" value="MppA"/>
    <property type="match status" value="1"/>
</dbReference>
<evidence type="ECO:0000256" key="4">
    <source>
        <dbReference type="ARBA" id="ARBA00022729"/>
    </source>
</evidence>
<dbReference type="InterPro" id="IPR000914">
    <property type="entry name" value="SBP_5_dom"/>
</dbReference>